<name>A0AAN7B7B4_9PEZI</name>
<feature type="compositionally biased region" description="Basic and acidic residues" evidence="1">
    <location>
        <begin position="146"/>
        <end position="189"/>
    </location>
</feature>
<feature type="compositionally biased region" description="Pro residues" evidence="1">
    <location>
        <begin position="220"/>
        <end position="230"/>
    </location>
</feature>
<evidence type="ECO:0000256" key="1">
    <source>
        <dbReference type="SAM" id="MobiDB-lite"/>
    </source>
</evidence>
<comment type="caution">
    <text evidence="2">The sequence shown here is derived from an EMBL/GenBank/DDBJ whole genome shotgun (WGS) entry which is preliminary data.</text>
</comment>
<gene>
    <name evidence="2" type="ORF">QBC37DRAFT_374800</name>
</gene>
<evidence type="ECO:0000313" key="3">
    <source>
        <dbReference type="Proteomes" id="UP001301769"/>
    </source>
</evidence>
<dbReference type="AlphaFoldDB" id="A0AAN7B7B4"/>
<organism evidence="2 3">
    <name type="scientific">Rhypophila decipiens</name>
    <dbReference type="NCBI Taxonomy" id="261697"/>
    <lineage>
        <taxon>Eukaryota</taxon>
        <taxon>Fungi</taxon>
        <taxon>Dikarya</taxon>
        <taxon>Ascomycota</taxon>
        <taxon>Pezizomycotina</taxon>
        <taxon>Sordariomycetes</taxon>
        <taxon>Sordariomycetidae</taxon>
        <taxon>Sordariales</taxon>
        <taxon>Naviculisporaceae</taxon>
        <taxon>Rhypophila</taxon>
    </lineage>
</organism>
<reference evidence="2" key="2">
    <citation type="submission" date="2023-05" db="EMBL/GenBank/DDBJ databases">
        <authorList>
            <consortium name="Lawrence Berkeley National Laboratory"/>
            <person name="Steindorff A."/>
            <person name="Hensen N."/>
            <person name="Bonometti L."/>
            <person name="Westerberg I."/>
            <person name="Brannstrom I.O."/>
            <person name="Guillou S."/>
            <person name="Cros-Aarteil S."/>
            <person name="Calhoun S."/>
            <person name="Haridas S."/>
            <person name="Kuo A."/>
            <person name="Mondo S."/>
            <person name="Pangilinan J."/>
            <person name="Riley R."/>
            <person name="Labutti K."/>
            <person name="Andreopoulos B."/>
            <person name="Lipzen A."/>
            <person name="Chen C."/>
            <person name="Yanf M."/>
            <person name="Daum C."/>
            <person name="Ng V."/>
            <person name="Clum A."/>
            <person name="Ohm R."/>
            <person name="Martin F."/>
            <person name="Silar P."/>
            <person name="Natvig D."/>
            <person name="Lalanne C."/>
            <person name="Gautier V."/>
            <person name="Ament-Velasquez S.L."/>
            <person name="Kruys A."/>
            <person name="Hutchinson M.I."/>
            <person name="Powell A.J."/>
            <person name="Barry K."/>
            <person name="Miller A.N."/>
            <person name="Grigoriev I.V."/>
            <person name="Debuchy R."/>
            <person name="Gladieux P."/>
            <person name="Thoren M.H."/>
            <person name="Johannesson H."/>
        </authorList>
    </citation>
    <scope>NUCLEOTIDE SEQUENCE</scope>
    <source>
        <strain evidence="2">PSN293</strain>
    </source>
</reference>
<feature type="compositionally biased region" description="Basic and acidic residues" evidence="1">
    <location>
        <begin position="270"/>
        <end position="281"/>
    </location>
</feature>
<feature type="compositionally biased region" description="Low complexity" evidence="1">
    <location>
        <begin position="128"/>
        <end position="144"/>
    </location>
</feature>
<evidence type="ECO:0000313" key="2">
    <source>
        <dbReference type="EMBL" id="KAK4212737.1"/>
    </source>
</evidence>
<proteinExistence type="predicted"/>
<dbReference type="Proteomes" id="UP001301769">
    <property type="component" value="Unassembled WGS sequence"/>
</dbReference>
<feature type="compositionally biased region" description="Basic and acidic residues" evidence="1">
    <location>
        <begin position="240"/>
        <end position="257"/>
    </location>
</feature>
<feature type="compositionally biased region" description="Polar residues" evidence="1">
    <location>
        <begin position="291"/>
        <end position="302"/>
    </location>
</feature>
<accession>A0AAN7B7B4</accession>
<sequence>MATDHALRTEVMITTPDEFRIRPQLPAYDMFARQTRVAEESHPMMIGAGDVEHHQNTRSDQRSLLPRNTSVRIQQSTTLHEVLREPSQCHNLAAVQESQYMSLRLPHTAGQRLLGSYYPPSTRPYAASYSSGPPKRSSSQYSSYDYDDRRGYDNRRPRPSEKSRYKEKRGRDYTERPSQPREQERERSRSSLRPRNPTEPSYGMDPRSDFTPHRKGAKTPGPPSPPPMSAPRPTSYSTTDKTKPAPKDRQYNNEYKGKAQTFSSSSSSRYKYEPNPKDSRKQAYTYMPSRRPQNSQPGPSSHPQDRNSRRNKYSSDRNNGHDPDRRRDSPSRENMKTTDT</sequence>
<keyword evidence="3" id="KW-1185">Reference proteome</keyword>
<reference evidence="2" key="1">
    <citation type="journal article" date="2023" name="Mol. Phylogenet. Evol.">
        <title>Genome-scale phylogeny and comparative genomics of the fungal order Sordariales.</title>
        <authorList>
            <person name="Hensen N."/>
            <person name="Bonometti L."/>
            <person name="Westerberg I."/>
            <person name="Brannstrom I.O."/>
            <person name="Guillou S."/>
            <person name="Cros-Aarteil S."/>
            <person name="Calhoun S."/>
            <person name="Haridas S."/>
            <person name="Kuo A."/>
            <person name="Mondo S."/>
            <person name="Pangilinan J."/>
            <person name="Riley R."/>
            <person name="LaButti K."/>
            <person name="Andreopoulos B."/>
            <person name="Lipzen A."/>
            <person name="Chen C."/>
            <person name="Yan M."/>
            <person name="Daum C."/>
            <person name="Ng V."/>
            <person name="Clum A."/>
            <person name="Steindorff A."/>
            <person name="Ohm R.A."/>
            <person name="Martin F."/>
            <person name="Silar P."/>
            <person name="Natvig D.O."/>
            <person name="Lalanne C."/>
            <person name="Gautier V."/>
            <person name="Ament-Velasquez S.L."/>
            <person name="Kruys A."/>
            <person name="Hutchinson M.I."/>
            <person name="Powell A.J."/>
            <person name="Barry K."/>
            <person name="Miller A.N."/>
            <person name="Grigoriev I.V."/>
            <person name="Debuchy R."/>
            <person name="Gladieux P."/>
            <person name="Hiltunen Thoren M."/>
            <person name="Johannesson H."/>
        </authorList>
    </citation>
    <scope>NUCLEOTIDE SEQUENCE</scope>
    <source>
        <strain evidence="2">PSN293</strain>
    </source>
</reference>
<feature type="compositionally biased region" description="Basic and acidic residues" evidence="1">
    <location>
        <begin position="303"/>
        <end position="340"/>
    </location>
</feature>
<protein>
    <submittedName>
        <fullName evidence="2">Uncharacterized protein</fullName>
    </submittedName>
</protein>
<feature type="region of interest" description="Disordered" evidence="1">
    <location>
        <begin position="125"/>
        <end position="340"/>
    </location>
</feature>
<dbReference type="EMBL" id="MU858122">
    <property type="protein sequence ID" value="KAK4212737.1"/>
    <property type="molecule type" value="Genomic_DNA"/>
</dbReference>